<dbReference type="GO" id="GO:0003697">
    <property type="term" value="F:single-stranded DNA binding"/>
    <property type="evidence" value="ECO:0007669"/>
    <property type="project" value="TreeGrafter"/>
</dbReference>
<feature type="compositionally biased region" description="Polar residues" evidence="10">
    <location>
        <begin position="934"/>
        <end position="944"/>
    </location>
</feature>
<dbReference type="GO" id="GO:0000724">
    <property type="term" value="P:double-strand break repair via homologous recombination"/>
    <property type="evidence" value="ECO:0007669"/>
    <property type="project" value="TreeGrafter"/>
</dbReference>
<keyword evidence="3" id="KW-0540">Nuclease</keyword>
<evidence type="ECO:0000256" key="10">
    <source>
        <dbReference type="SAM" id="MobiDB-lite"/>
    </source>
</evidence>
<dbReference type="Pfam" id="PF02732">
    <property type="entry name" value="ERCC4"/>
    <property type="match status" value="1"/>
</dbReference>
<dbReference type="CDD" id="cd20078">
    <property type="entry name" value="XPF_nuclease_XPF_euk"/>
    <property type="match status" value="1"/>
</dbReference>
<dbReference type="EMBL" id="CYKH01000484">
    <property type="protein sequence ID" value="CUF99705.1"/>
    <property type="molecule type" value="Genomic_DNA"/>
</dbReference>
<evidence type="ECO:0000313" key="12">
    <source>
        <dbReference type="EMBL" id="CUF99705.1"/>
    </source>
</evidence>
<feature type="region of interest" description="Disordered" evidence="10">
    <location>
        <begin position="923"/>
        <end position="944"/>
    </location>
</feature>
<keyword evidence="4" id="KW-0255">Endonuclease</keyword>
<organism evidence="12 13">
    <name type="scientific">Bodo saltans</name>
    <name type="common">Flagellated protozoan</name>
    <dbReference type="NCBI Taxonomy" id="75058"/>
    <lineage>
        <taxon>Eukaryota</taxon>
        <taxon>Discoba</taxon>
        <taxon>Euglenozoa</taxon>
        <taxon>Kinetoplastea</taxon>
        <taxon>Metakinetoplastina</taxon>
        <taxon>Eubodonida</taxon>
        <taxon>Bodonidae</taxon>
        <taxon>Bodo</taxon>
    </lineage>
</organism>
<dbReference type="PANTHER" id="PTHR10150">
    <property type="entry name" value="DNA REPAIR ENDONUCLEASE XPF"/>
    <property type="match status" value="1"/>
</dbReference>
<dbReference type="GO" id="GO:0000110">
    <property type="term" value="C:nucleotide-excision repair factor 1 complex"/>
    <property type="evidence" value="ECO:0007669"/>
    <property type="project" value="TreeGrafter"/>
</dbReference>
<feature type="region of interest" description="Disordered" evidence="10">
    <location>
        <begin position="373"/>
        <end position="398"/>
    </location>
</feature>
<evidence type="ECO:0000256" key="1">
    <source>
        <dbReference type="ARBA" id="ARBA00004123"/>
    </source>
</evidence>
<name>A0A0S4IUQ7_BODSA</name>
<feature type="region of interest" description="Disordered" evidence="10">
    <location>
        <begin position="669"/>
        <end position="715"/>
    </location>
</feature>
<dbReference type="GO" id="GO:1901255">
    <property type="term" value="P:nucleotide-excision repair involved in interstrand cross-link repair"/>
    <property type="evidence" value="ECO:0007669"/>
    <property type="project" value="TreeGrafter"/>
</dbReference>
<dbReference type="AlphaFoldDB" id="A0A0S4IUQ7"/>
<accession>A0A0S4IUQ7</accession>
<dbReference type="OMA" id="ERETAHY"/>
<dbReference type="Gene3D" id="1.10.150.20">
    <property type="entry name" value="5' to 3' exonuclease, C-terminal subdomain"/>
    <property type="match status" value="1"/>
</dbReference>
<evidence type="ECO:0000256" key="5">
    <source>
        <dbReference type="ARBA" id="ARBA00022763"/>
    </source>
</evidence>
<protein>
    <recommendedName>
        <fullName evidence="11">ERCC4 domain-containing protein</fullName>
    </recommendedName>
</protein>
<keyword evidence="8" id="KW-0234">DNA repair</keyword>
<sequence>MTESISEIIARTCWVKHSSDSLLLALLSPGLDTDGVIAHLALRSLAASAQSKARFDAANTKQQFGEGVQPLLAAPIFFLLVSDNTESSAIHRIAEGLRLAISLIDSSSPQYAQLLGDGADGSALVQVHAVEEGSSPKQRTDAYLQGGIVVMGGRFFCADVLHHRVTLHFSLVGAVIYIPCLHRHWLPVPTAPRRVAKHLASLAFATELLCARNAKLNRQSTSGVESYPSTWSWAVTASAQHQEGNVNNTKDGEAALSSLSQWLLKAPLFMISDHPPAMLHCLRSRTILEGRPFLKSFHVGVIEVFPRFRLDIVKQLERPQSLRLELECVPAAMAPIDAALVKALRAVVQEVLEELKALESRLAASHSLSTLSEARTSAGGAGAEEEPRRKQRRVEKESNSWSDVKRPCGVHFARVLCDDALSWGRNGLEATLRDALSSNASSVAPYRRLILSLEDVLYLDHQLPLLAPGTFLIVLENLVTVEERFTQWGVGGTNTADSRRPLWTLSDRFSDIVQLATARVFDIVKAEQPKPDTIVHHNVDSDDDDDDDVVVCDGDAGEQQQKPSDTFAAPVVSIRPPAWSPGEFLTLVKAVALGWARTMARKVQQHRTKHHSEASPANVGIPSMLIVVEEESTLRQIVLQLCMDQQTFAQMELERFLLAYQRLHGGNASRVTTTSTAGGRGKQPSVIEGGQTDGDMDSDGHDEDDDEFRGGGDVPEHILTQHRSMRTAASSSRPQSTTPALSASPLNAAFLHTALLSQPLTHASLLTALDSDDHFMEAVSASQLQSSASPNPNPNNLVGAVDVQCVGKVDGCVILSATVRHSDGADVVMIRLVNASHLTPQTLLLFWHAHGPSSSSGASPIKGSRDWDHSGLVPPIGRIVLCSPTLRTLRVVESFQDLVTSHVAPGSQQPKLKVQIIQSISPNSFGDASESNHKASTSQSARELTEENATFHQLLMIKSMLTEVLFVDRDSRLETEQHLMSGLSRNAKLQHSSAPSPLSSLAAMPMYLRLRRAPTHGDGGSHAGTESARASSSPLVIFDEREFRSSLPYHFYCQGFDVLPLTLLHGDYLLSSNYALERKAIPDLIQSLNSGRIHHQLSSLSRIFVHPVLLVEFTKAAAFRFGAQEDGRFGDIQRRLMSCLAGNPRVMVVWSRSAQHTATLGMRIRQTFADATTNADPADSTLTQKKENEGAADSIYAMRVLRTFPGIDSSNMTAIMNAAGSLAGLASLSQTAVINAIGHEKGLQLHTFLHGNIIESV</sequence>
<dbReference type="InterPro" id="IPR006166">
    <property type="entry name" value="ERCC4_domain"/>
</dbReference>
<dbReference type="Proteomes" id="UP000051952">
    <property type="component" value="Unassembled WGS sequence"/>
</dbReference>
<gene>
    <name evidence="12" type="ORF">BSAL_68840c</name>
</gene>
<evidence type="ECO:0000259" key="11">
    <source>
        <dbReference type="SMART" id="SM00891"/>
    </source>
</evidence>
<feature type="compositionally biased region" description="Acidic residues" evidence="10">
    <location>
        <begin position="694"/>
        <end position="707"/>
    </location>
</feature>
<comment type="similarity">
    <text evidence="2">Belongs to the XPF family.</text>
</comment>
<keyword evidence="5" id="KW-0227">DNA damage</keyword>
<keyword evidence="6" id="KW-0378">Hydrolase</keyword>
<dbReference type="Gene3D" id="3.40.50.10130">
    <property type="match status" value="1"/>
</dbReference>
<evidence type="ECO:0000256" key="8">
    <source>
        <dbReference type="ARBA" id="ARBA00023204"/>
    </source>
</evidence>
<keyword evidence="7" id="KW-0238">DNA-binding</keyword>
<dbReference type="InterPro" id="IPR047520">
    <property type="entry name" value="XPF_nuclease"/>
</dbReference>
<keyword evidence="13" id="KW-1185">Reference proteome</keyword>
<evidence type="ECO:0000256" key="3">
    <source>
        <dbReference type="ARBA" id="ARBA00022722"/>
    </source>
</evidence>
<dbReference type="OrthoDB" id="361020at2759"/>
<dbReference type="GO" id="GO:0003684">
    <property type="term" value="F:damaged DNA binding"/>
    <property type="evidence" value="ECO:0007669"/>
    <property type="project" value="TreeGrafter"/>
</dbReference>
<evidence type="ECO:0000256" key="6">
    <source>
        <dbReference type="ARBA" id="ARBA00022801"/>
    </source>
</evidence>
<evidence type="ECO:0000256" key="2">
    <source>
        <dbReference type="ARBA" id="ARBA00010015"/>
    </source>
</evidence>
<feature type="domain" description="ERCC4" evidence="11">
    <location>
        <begin position="1035"/>
        <end position="1115"/>
    </location>
</feature>
<evidence type="ECO:0000313" key="13">
    <source>
        <dbReference type="Proteomes" id="UP000051952"/>
    </source>
</evidence>
<proteinExistence type="inferred from homology"/>
<dbReference type="InterPro" id="IPR010994">
    <property type="entry name" value="RuvA_2-like"/>
</dbReference>
<dbReference type="SMART" id="SM00891">
    <property type="entry name" value="ERCC4"/>
    <property type="match status" value="1"/>
</dbReference>
<keyword evidence="9" id="KW-0539">Nucleus</keyword>
<reference evidence="13" key="1">
    <citation type="submission" date="2015-09" db="EMBL/GenBank/DDBJ databases">
        <authorList>
            <consortium name="Pathogen Informatics"/>
        </authorList>
    </citation>
    <scope>NUCLEOTIDE SEQUENCE [LARGE SCALE GENOMIC DNA]</scope>
    <source>
        <strain evidence="13">Lake Konstanz</strain>
    </source>
</reference>
<evidence type="ECO:0000256" key="9">
    <source>
        <dbReference type="ARBA" id="ARBA00023242"/>
    </source>
</evidence>
<evidence type="ECO:0000256" key="7">
    <source>
        <dbReference type="ARBA" id="ARBA00023125"/>
    </source>
</evidence>
<comment type="subcellular location">
    <subcellularLocation>
        <location evidence="1">Nucleus</location>
    </subcellularLocation>
</comment>
<dbReference type="SUPFAM" id="SSF47781">
    <property type="entry name" value="RuvA domain 2-like"/>
    <property type="match status" value="1"/>
</dbReference>
<dbReference type="VEuPathDB" id="TriTrypDB:BSAL_68840c"/>
<dbReference type="GO" id="GO:0000712">
    <property type="term" value="P:resolution of meiotic recombination intermediates"/>
    <property type="evidence" value="ECO:0007669"/>
    <property type="project" value="TreeGrafter"/>
</dbReference>
<dbReference type="PANTHER" id="PTHR10150:SF0">
    <property type="entry name" value="DNA REPAIR ENDONUCLEASE XPF"/>
    <property type="match status" value="1"/>
</dbReference>
<dbReference type="InterPro" id="IPR011335">
    <property type="entry name" value="Restrct_endonuc-II-like"/>
</dbReference>
<dbReference type="GO" id="GO:0000014">
    <property type="term" value="F:single-stranded DNA endodeoxyribonuclease activity"/>
    <property type="evidence" value="ECO:0007669"/>
    <property type="project" value="TreeGrafter"/>
</dbReference>
<evidence type="ECO:0000256" key="4">
    <source>
        <dbReference type="ARBA" id="ARBA00022759"/>
    </source>
</evidence>
<dbReference type="SUPFAM" id="SSF52980">
    <property type="entry name" value="Restriction endonuclease-like"/>
    <property type="match status" value="1"/>
</dbReference>